<dbReference type="FunFam" id="3.10.50.40:FF:000006">
    <property type="entry name" value="Peptidyl-prolyl cis-trans isomerase"/>
    <property type="match status" value="1"/>
</dbReference>
<feature type="signal peptide" evidence="6">
    <location>
        <begin position="1"/>
        <end position="21"/>
    </location>
</feature>
<gene>
    <name evidence="8" type="ORF">CONPUDRAFT_163903</name>
</gene>
<dbReference type="Gene3D" id="3.10.50.40">
    <property type="match status" value="1"/>
</dbReference>
<evidence type="ECO:0000313" key="9">
    <source>
        <dbReference type="Proteomes" id="UP000053558"/>
    </source>
</evidence>
<dbReference type="OMA" id="GHELLMH"/>
<dbReference type="PROSITE" id="PS50059">
    <property type="entry name" value="FKBP_PPIASE"/>
    <property type="match status" value="1"/>
</dbReference>
<reference evidence="9" key="1">
    <citation type="journal article" date="2012" name="Science">
        <title>The Paleozoic origin of enzymatic lignin decomposition reconstructed from 31 fungal genomes.</title>
        <authorList>
            <person name="Floudas D."/>
            <person name="Binder M."/>
            <person name="Riley R."/>
            <person name="Barry K."/>
            <person name="Blanchette R.A."/>
            <person name="Henrissat B."/>
            <person name="Martinez A.T."/>
            <person name="Otillar R."/>
            <person name="Spatafora J.W."/>
            <person name="Yadav J.S."/>
            <person name="Aerts A."/>
            <person name="Benoit I."/>
            <person name="Boyd A."/>
            <person name="Carlson A."/>
            <person name="Copeland A."/>
            <person name="Coutinho P.M."/>
            <person name="de Vries R.P."/>
            <person name="Ferreira P."/>
            <person name="Findley K."/>
            <person name="Foster B."/>
            <person name="Gaskell J."/>
            <person name="Glotzer D."/>
            <person name="Gorecki P."/>
            <person name="Heitman J."/>
            <person name="Hesse C."/>
            <person name="Hori C."/>
            <person name="Igarashi K."/>
            <person name="Jurgens J.A."/>
            <person name="Kallen N."/>
            <person name="Kersten P."/>
            <person name="Kohler A."/>
            <person name="Kuees U."/>
            <person name="Kumar T.K.A."/>
            <person name="Kuo A."/>
            <person name="LaButti K."/>
            <person name="Larrondo L.F."/>
            <person name="Lindquist E."/>
            <person name="Ling A."/>
            <person name="Lombard V."/>
            <person name="Lucas S."/>
            <person name="Lundell T."/>
            <person name="Martin R."/>
            <person name="McLaughlin D.J."/>
            <person name="Morgenstern I."/>
            <person name="Morin E."/>
            <person name="Murat C."/>
            <person name="Nagy L.G."/>
            <person name="Nolan M."/>
            <person name="Ohm R.A."/>
            <person name="Patyshakuliyeva A."/>
            <person name="Rokas A."/>
            <person name="Ruiz-Duenas F.J."/>
            <person name="Sabat G."/>
            <person name="Salamov A."/>
            <person name="Samejima M."/>
            <person name="Schmutz J."/>
            <person name="Slot J.C."/>
            <person name="St John F."/>
            <person name="Stenlid J."/>
            <person name="Sun H."/>
            <person name="Sun S."/>
            <person name="Syed K."/>
            <person name="Tsang A."/>
            <person name="Wiebenga A."/>
            <person name="Young D."/>
            <person name="Pisabarro A."/>
            <person name="Eastwood D.C."/>
            <person name="Martin F."/>
            <person name="Cullen D."/>
            <person name="Grigoriev I.V."/>
            <person name="Hibbett D.S."/>
        </authorList>
    </citation>
    <scope>NUCLEOTIDE SEQUENCE [LARGE SCALE GENOMIC DNA]</scope>
    <source>
        <strain evidence="9">RWD-64-598 SS2</strain>
    </source>
</reference>
<evidence type="ECO:0000256" key="3">
    <source>
        <dbReference type="ARBA" id="ARBA00023110"/>
    </source>
</evidence>
<sequence length="144" mass="15857">MLGSIIRTGVFLLAITAAIAAEDNIKLPPNELKVDTTYLPSSCPQKTKSGDTIQVQYTGRLYHNDKVFDSSYDRGEPFEVMLGAGRVIRGWDLGLQDMCIHEKRTLTIPSYLAYGPRGYGAIPRNAALIFDVELVGLDSTPHDI</sequence>
<dbReference type="Proteomes" id="UP000053558">
    <property type="component" value="Unassembled WGS sequence"/>
</dbReference>
<evidence type="ECO:0000256" key="5">
    <source>
        <dbReference type="PROSITE-ProRule" id="PRU00277"/>
    </source>
</evidence>
<dbReference type="EC" id="5.2.1.8" evidence="2 5"/>
<dbReference type="GO" id="GO:0003755">
    <property type="term" value="F:peptidyl-prolyl cis-trans isomerase activity"/>
    <property type="evidence" value="ECO:0007669"/>
    <property type="project" value="UniProtKB-KW"/>
</dbReference>
<accession>A0A5M3MVU4</accession>
<evidence type="ECO:0000313" key="8">
    <source>
        <dbReference type="EMBL" id="EIW82835.1"/>
    </source>
</evidence>
<proteinExistence type="predicted"/>
<dbReference type="GO" id="GO:0005783">
    <property type="term" value="C:endoplasmic reticulum"/>
    <property type="evidence" value="ECO:0007669"/>
    <property type="project" value="TreeGrafter"/>
</dbReference>
<dbReference type="Pfam" id="PF00254">
    <property type="entry name" value="FKBP_C"/>
    <property type="match status" value="1"/>
</dbReference>
<name>A0A5M3MVU4_CONPW</name>
<comment type="catalytic activity">
    <reaction evidence="1 5">
        <text>[protein]-peptidylproline (omega=180) = [protein]-peptidylproline (omega=0)</text>
        <dbReference type="Rhea" id="RHEA:16237"/>
        <dbReference type="Rhea" id="RHEA-COMP:10747"/>
        <dbReference type="Rhea" id="RHEA-COMP:10748"/>
        <dbReference type="ChEBI" id="CHEBI:83833"/>
        <dbReference type="ChEBI" id="CHEBI:83834"/>
        <dbReference type="EC" id="5.2.1.8"/>
    </reaction>
</comment>
<dbReference type="GeneID" id="19205026"/>
<organism evidence="8 9">
    <name type="scientific">Coniophora puteana (strain RWD-64-598)</name>
    <name type="common">Brown rot fungus</name>
    <dbReference type="NCBI Taxonomy" id="741705"/>
    <lineage>
        <taxon>Eukaryota</taxon>
        <taxon>Fungi</taxon>
        <taxon>Dikarya</taxon>
        <taxon>Basidiomycota</taxon>
        <taxon>Agaricomycotina</taxon>
        <taxon>Agaricomycetes</taxon>
        <taxon>Agaricomycetidae</taxon>
        <taxon>Boletales</taxon>
        <taxon>Coniophorineae</taxon>
        <taxon>Coniophoraceae</taxon>
        <taxon>Coniophora</taxon>
    </lineage>
</organism>
<feature type="domain" description="PPIase FKBP-type" evidence="7">
    <location>
        <begin position="50"/>
        <end position="138"/>
    </location>
</feature>
<evidence type="ECO:0000256" key="1">
    <source>
        <dbReference type="ARBA" id="ARBA00000971"/>
    </source>
</evidence>
<feature type="chain" id="PRO_5024461827" description="peptidylprolyl isomerase" evidence="6">
    <location>
        <begin position="22"/>
        <end position="144"/>
    </location>
</feature>
<dbReference type="InterPro" id="IPR044609">
    <property type="entry name" value="FKBP2/11"/>
</dbReference>
<keyword evidence="4 5" id="KW-0413">Isomerase</keyword>
<dbReference type="PANTHER" id="PTHR45779:SF7">
    <property type="entry name" value="PEPTIDYLPROLYL ISOMERASE"/>
    <property type="match status" value="1"/>
</dbReference>
<keyword evidence="6" id="KW-0732">Signal</keyword>
<dbReference type="EMBL" id="JH711576">
    <property type="protein sequence ID" value="EIW82835.1"/>
    <property type="molecule type" value="Genomic_DNA"/>
</dbReference>
<dbReference type="RefSeq" id="XP_007766794.1">
    <property type="nucleotide sequence ID" value="XM_007768604.1"/>
</dbReference>
<dbReference type="SUPFAM" id="SSF54534">
    <property type="entry name" value="FKBP-like"/>
    <property type="match status" value="1"/>
</dbReference>
<evidence type="ECO:0000256" key="2">
    <source>
        <dbReference type="ARBA" id="ARBA00013194"/>
    </source>
</evidence>
<dbReference type="InterPro" id="IPR046357">
    <property type="entry name" value="PPIase_dom_sf"/>
</dbReference>
<dbReference type="PANTHER" id="PTHR45779">
    <property type="entry name" value="PEPTIDYLPROLYL ISOMERASE"/>
    <property type="match status" value="1"/>
</dbReference>
<evidence type="ECO:0000256" key="4">
    <source>
        <dbReference type="ARBA" id="ARBA00023235"/>
    </source>
</evidence>
<keyword evidence="9" id="KW-1185">Reference proteome</keyword>
<dbReference type="KEGG" id="cput:CONPUDRAFT_163903"/>
<evidence type="ECO:0000256" key="6">
    <source>
        <dbReference type="SAM" id="SignalP"/>
    </source>
</evidence>
<comment type="caution">
    <text evidence="8">The sequence shown here is derived from an EMBL/GenBank/DDBJ whole genome shotgun (WGS) entry which is preliminary data.</text>
</comment>
<dbReference type="AlphaFoldDB" id="A0A5M3MVU4"/>
<protein>
    <recommendedName>
        <fullName evidence="2 5">peptidylprolyl isomerase</fullName>
        <ecNumber evidence="2 5">5.2.1.8</ecNumber>
    </recommendedName>
</protein>
<evidence type="ECO:0000259" key="7">
    <source>
        <dbReference type="PROSITE" id="PS50059"/>
    </source>
</evidence>
<dbReference type="InterPro" id="IPR001179">
    <property type="entry name" value="PPIase_FKBP_dom"/>
</dbReference>
<dbReference type="OrthoDB" id="1902587at2759"/>
<keyword evidence="3 5" id="KW-0697">Rotamase</keyword>